<proteinExistence type="predicted"/>
<evidence type="ECO:0000256" key="8">
    <source>
        <dbReference type="ARBA" id="ARBA00047899"/>
    </source>
</evidence>
<dbReference type="PROSITE" id="PS50011">
    <property type="entry name" value="PROTEIN_KINASE_DOM"/>
    <property type="match status" value="1"/>
</dbReference>
<keyword evidence="11" id="KW-0472">Membrane</keyword>
<feature type="compositionally biased region" description="Pro residues" evidence="10">
    <location>
        <begin position="412"/>
        <end position="422"/>
    </location>
</feature>
<comment type="caution">
    <text evidence="14">The sequence shown here is derived from an EMBL/GenBank/DDBJ whole genome shotgun (WGS) entry which is preliminary data.</text>
</comment>
<evidence type="ECO:0000256" key="7">
    <source>
        <dbReference type="ARBA" id="ARBA00022840"/>
    </source>
</evidence>
<accession>A0A6H9XJ26</accession>
<evidence type="ECO:0000256" key="5">
    <source>
        <dbReference type="ARBA" id="ARBA00022741"/>
    </source>
</evidence>
<dbReference type="Pfam" id="PF00069">
    <property type="entry name" value="Pkinase"/>
    <property type="match status" value="1"/>
</dbReference>
<organism evidence="14 15">
    <name type="scientific">Corynebacterium matruchotii</name>
    <dbReference type="NCBI Taxonomy" id="43768"/>
    <lineage>
        <taxon>Bacteria</taxon>
        <taxon>Bacillati</taxon>
        <taxon>Actinomycetota</taxon>
        <taxon>Actinomycetes</taxon>
        <taxon>Mycobacteriales</taxon>
        <taxon>Corynebacteriaceae</taxon>
        <taxon>Corynebacterium</taxon>
    </lineage>
</organism>
<keyword evidence="11" id="KW-1133">Transmembrane helix</keyword>
<dbReference type="GO" id="GO:0005524">
    <property type="term" value="F:ATP binding"/>
    <property type="evidence" value="ECO:0007669"/>
    <property type="project" value="UniProtKB-KW"/>
</dbReference>
<dbReference type="FunFam" id="3.30.200.20:FF:000035">
    <property type="entry name" value="Serine/threonine protein kinase Stk1"/>
    <property type="match status" value="1"/>
</dbReference>
<keyword evidence="2 14" id="KW-0723">Serine/threonine-protein kinase</keyword>
<comment type="catalytic activity">
    <reaction evidence="8">
        <text>L-threonyl-[protein] + ATP = O-phospho-L-threonyl-[protein] + ADP + H(+)</text>
        <dbReference type="Rhea" id="RHEA:46608"/>
        <dbReference type="Rhea" id="RHEA-COMP:11060"/>
        <dbReference type="Rhea" id="RHEA-COMP:11605"/>
        <dbReference type="ChEBI" id="CHEBI:15378"/>
        <dbReference type="ChEBI" id="CHEBI:30013"/>
        <dbReference type="ChEBI" id="CHEBI:30616"/>
        <dbReference type="ChEBI" id="CHEBI:61977"/>
        <dbReference type="ChEBI" id="CHEBI:456216"/>
        <dbReference type="EC" id="2.7.11.1"/>
    </reaction>
</comment>
<dbReference type="EC" id="2.7.11.1" evidence="1"/>
<keyword evidence="6 14" id="KW-0418">Kinase</keyword>
<dbReference type="RefSeq" id="WP_005526342.1">
    <property type="nucleotide sequence ID" value="NZ_CAJPQJ010000002.1"/>
</dbReference>
<evidence type="ECO:0000256" key="9">
    <source>
        <dbReference type="ARBA" id="ARBA00048679"/>
    </source>
</evidence>
<dbReference type="Proteomes" id="UP000249886">
    <property type="component" value="Unassembled WGS sequence"/>
</dbReference>
<dbReference type="InterPro" id="IPR008271">
    <property type="entry name" value="Ser/Thr_kinase_AS"/>
</dbReference>
<dbReference type="Gene3D" id="1.10.510.10">
    <property type="entry name" value="Transferase(Phosphotransferase) domain 1"/>
    <property type="match status" value="1"/>
</dbReference>
<gene>
    <name evidence="14" type="primary">pknL</name>
    <name evidence="14" type="ORF">NCTC10254_01003</name>
</gene>
<feature type="region of interest" description="Disordered" evidence="10">
    <location>
        <begin position="357"/>
        <end position="430"/>
    </location>
</feature>
<feature type="domain" description="PASTA" evidence="13">
    <location>
        <begin position="730"/>
        <end position="793"/>
    </location>
</feature>
<dbReference type="GeneID" id="84575318"/>
<feature type="compositionally biased region" description="Low complexity" evidence="10">
    <location>
        <begin position="387"/>
        <end position="397"/>
    </location>
</feature>
<dbReference type="GO" id="GO:0004674">
    <property type="term" value="F:protein serine/threonine kinase activity"/>
    <property type="evidence" value="ECO:0007669"/>
    <property type="project" value="UniProtKB-KW"/>
</dbReference>
<evidence type="ECO:0000256" key="10">
    <source>
        <dbReference type="SAM" id="MobiDB-lite"/>
    </source>
</evidence>
<comment type="catalytic activity">
    <reaction evidence="9">
        <text>L-seryl-[protein] + ATP = O-phospho-L-seryl-[protein] + ADP + H(+)</text>
        <dbReference type="Rhea" id="RHEA:17989"/>
        <dbReference type="Rhea" id="RHEA-COMP:9863"/>
        <dbReference type="Rhea" id="RHEA-COMP:11604"/>
        <dbReference type="ChEBI" id="CHEBI:15378"/>
        <dbReference type="ChEBI" id="CHEBI:29999"/>
        <dbReference type="ChEBI" id="CHEBI:30616"/>
        <dbReference type="ChEBI" id="CHEBI:83421"/>
        <dbReference type="ChEBI" id="CHEBI:456216"/>
        <dbReference type="EC" id="2.7.11.1"/>
    </reaction>
</comment>
<keyword evidence="4" id="KW-0677">Repeat</keyword>
<evidence type="ECO:0000259" key="13">
    <source>
        <dbReference type="PROSITE" id="PS51178"/>
    </source>
</evidence>
<dbReference type="PANTHER" id="PTHR43289:SF6">
    <property type="entry name" value="SERINE_THREONINE-PROTEIN KINASE NEKL-3"/>
    <property type="match status" value="1"/>
</dbReference>
<dbReference type="CDD" id="cd14014">
    <property type="entry name" value="STKc_PknB_like"/>
    <property type="match status" value="1"/>
</dbReference>
<evidence type="ECO:0000259" key="12">
    <source>
        <dbReference type="PROSITE" id="PS50011"/>
    </source>
</evidence>
<dbReference type="FunFam" id="1.10.510.10:FF:000021">
    <property type="entry name" value="Serine/threonine protein kinase"/>
    <property type="match status" value="1"/>
</dbReference>
<dbReference type="SUPFAM" id="SSF56112">
    <property type="entry name" value="Protein kinase-like (PK-like)"/>
    <property type="match status" value="1"/>
</dbReference>
<evidence type="ECO:0000256" key="4">
    <source>
        <dbReference type="ARBA" id="ARBA00022737"/>
    </source>
</evidence>
<protein>
    <recommendedName>
        <fullName evidence="1">non-specific serine/threonine protein kinase</fullName>
        <ecNumber evidence="1">2.7.11.1</ecNumber>
    </recommendedName>
</protein>
<keyword evidence="11" id="KW-0812">Transmembrane</keyword>
<feature type="compositionally biased region" description="Low complexity" evidence="10">
    <location>
        <begin position="357"/>
        <end position="378"/>
    </location>
</feature>
<dbReference type="PANTHER" id="PTHR43289">
    <property type="entry name" value="MITOGEN-ACTIVATED PROTEIN KINASE KINASE KINASE 20-RELATED"/>
    <property type="match status" value="1"/>
</dbReference>
<dbReference type="AlphaFoldDB" id="A0A6H9XJ26"/>
<dbReference type="CDD" id="cd06577">
    <property type="entry name" value="PASTA_pknB"/>
    <property type="match status" value="5"/>
</dbReference>
<evidence type="ECO:0000256" key="1">
    <source>
        <dbReference type="ARBA" id="ARBA00012513"/>
    </source>
</evidence>
<sequence>MQLNLGDLLEGRYRIEAPIARGGMSTVYRCVDTRLGRNVAAKVMHEEYAGDPIFAQRFRREARSMAHLSHPNLVGVYDFNSDGDHVFLIMELITGGTLRELLAERGAMPDYAASAVMRSVLTGLAAVHNAGMVHRDLKPDNILIDGNHQVKLSDFGLVRAASASQGKSNQIVGTVAYLSPEQVSGDDITTASDVYSAGIVLFELLTGTTPFNGDTPLKHAYARLDADVPKPSSRIDGVPKLMDELVATATARDPKDRFKNADEFLTALNDVASELQFPAFTVPVPQNAAAHRAAANMDDSKLTGMVTTDLPRSEQPMADEADDADNDKTAIVPPTPPAPVKPAETAILNETSVLDPFAADPFADPTPYQQPGAQPQAQLHNPPPGQSPWAKPSQPQQSPWPDPSQPQQQGQPPAPRPQPRQPARPSVLPPAVTNRSRTMFAAWWVIVIMLTLAIAIGAWWFGSGRYGEVPQVIGMDQTTATQTLKTAGFESKVATVYDDNVAIDMVAGTDPTTGEKAVKGDAVTLLVSLGKPTVPSLDGLTNPDDYNKALSERSLVGEEGETVYSDTVPQGQIASVTPSPHTMVNVNSTVTYHLSQGPAPVNVPNVHNTKADEAKQQLQQLGFNVKVENKFDDSVKGNYAIGTSPDAGSQATRGSDITLYVSTAVEIPDLAGVSEEAARDQLAKAGIRVESVTRSGDSDAVGKSANDVYITNPQAGTLIDSSQTTVTIELVNKVEVPNVIGKRLSEARTILQDAGFKVKAPSSANSNSRVIYQSPSFLSEESPETRVELRTLN</sequence>
<keyword evidence="7" id="KW-0067">ATP-binding</keyword>
<dbReference type="GO" id="GO:0045717">
    <property type="term" value="P:negative regulation of fatty acid biosynthetic process"/>
    <property type="evidence" value="ECO:0007669"/>
    <property type="project" value="UniProtKB-ARBA"/>
</dbReference>
<dbReference type="InterPro" id="IPR005543">
    <property type="entry name" value="PASTA_dom"/>
</dbReference>
<dbReference type="SUPFAM" id="SSF54184">
    <property type="entry name" value="Penicillin-binding protein 2x (pbp-2x), c-terminal domain"/>
    <property type="match status" value="1"/>
</dbReference>
<evidence type="ECO:0000256" key="3">
    <source>
        <dbReference type="ARBA" id="ARBA00022679"/>
    </source>
</evidence>
<name>A0A6H9XJ26_9CORY</name>
<feature type="domain" description="Protein kinase" evidence="12">
    <location>
        <begin position="13"/>
        <end position="280"/>
    </location>
</feature>
<dbReference type="PROSITE" id="PS51178">
    <property type="entry name" value="PASTA"/>
    <property type="match status" value="4"/>
</dbReference>
<feature type="domain" description="PASTA" evidence="13">
    <location>
        <begin position="463"/>
        <end position="529"/>
    </location>
</feature>
<dbReference type="Pfam" id="PF03793">
    <property type="entry name" value="PASTA"/>
    <property type="match status" value="5"/>
</dbReference>
<dbReference type="InterPro" id="IPR011009">
    <property type="entry name" value="Kinase-like_dom_sf"/>
</dbReference>
<evidence type="ECO:0000256" key="11">
    <source>
        <dbReference type="SAM" id="Phobius"/>
    </source>
</evidence>
<feature type="region of interest" description="Disordered" evidence="10">
    <location>
        <begin position="309"/>
        <end position="342"/>
    </location>
</feature>
<dbReference type="Gene3D" id="3.30.200.20">
    <property type="entry name" value="Phosphorylase Kinase, domain 1"/>
    <property type="match status" value="1"/>
</dbReference>
<dbReference type="Gene3D" id="3.30.10.20">
    <property type="match status" value="5"/>
</dbReference>
<dbReference type="PROSITE" id="PS00108">
    <property type="entry name" value="PROTEIN_KINASE_ST"/>
    <property type="match status" value="1"/>
</dbReference>
<reference evidence="14 15" key="1">
    <citation type="submission" date="2018-06" db="EMBL/GenBank/DDBJ databases">
        <authorList>
            <consortium name="Pathogen Informatics"/>
            <person name="Doyle S."/>
        </authorList>
    </citation>
    <scope>NUCLEOTIDE SEQUENCE [LARGE SCALE GENOMIC DNA]</scope>
    <source>
        <strain evidence="14 15">NCTC10254</strain>
    </source>
</reference>
<feature type="domain" description="PASTA" evidence="13">
    <location>
        <begin position="597"/>
        <end position="663"/>
    </location>
</feature>
<dbReference type="SMART" id="SM00220">
    <property type="entry name" value="S_TKc"/>
    <property type="match status" value="1"/>
</dbReference>
<keyword evidence="3 14" id="KW-0808">Transferase</keyword>
<evidence type="ECO:0000256" key="2">
    <source>
        <dbReference type="ARBA" id="ARBA00022527"/>
    </source>
</evidence>
<feature type="domain" description="PASTA" evidence="13">
    <location>
        <begin position="664"/>
        <end position="729"/>
    </location>
</feature>
<keyword evidence="5" id="KW-0547">Nucleotide-binding</keyword>
<feature type="transmembrane region" description="Helical" evidence="11">
    <location>
        <begin position="441"/>
        <end position="461"/>
    </location>
</feature>
<evidence type="ECO:0000313" key="14">
    <source>
        <dbReference type="EMBL" id="SPW27727.1"/>
    </source>
</evidence>
<dbReference type="InterPro" id="IPR000719">
    <property type="entry name" value="Prot_kinase_dom"/>
</dbReference>
<evidence type="ECO:0000313" key="15">
    <source>
        <dbReference type="Proteomes" id="UP000249886"/>
    </source>
</evidence>
<evidence type="ECO:0000256" key="6">
    <source>
        <dbReference type="ARBA" id="ARBA00022777"/>
    </source>
</evidence>
<dbReference type="SMART" id="SM00740">
    <property type="entry name" value="PASTA"/>
    <property type="match status" value="5"/>
</dbReference>
<dbReference type="EMBL" id="UARK01000002">
    <property type="protein sequence ID" value="SPW27727.1"/>
    <property type="molecule type" value="Genomic_DNA"/>
</dbReference>